<comment type="caution">
    <text evidence="1">The sequence shown here is derived from an EMBL/GenBank/DDBJ whole genome shotgun (WGS) entry which is preliminary data.</text>
</comment>
<evidence type="ECO:0000313" key="2">
    <source>
        <dbReference type="Proteomes" id="UP000245761"/>
    </source>
</evidence>
<protein>
    <submittedName>
        <fullName evidence="1">Aldose epimerase</fullName>
    </submittedName>
</protein>
<organism evidence="1 2">
    <name type="scientific">Escherichia coli</name>
    <dbReference type="NCBI Taxonomy" id="562"/>
    <lineage>
        <taxon>Bacteria</taxon>
        <taxon>Pseudomonadati</taxon>
        <taxon>Pseudomonadota</taxon>
        <taxon>Gammaproteobacteria</taxon>
        <taxon>Enterobacterales</taxon>
        <taxon>Enterobacteriaceae</taxon>
        <taxon>Escherichia</taxon>
    </lineage>
</organism>
<reference evidence="1 2" key="1">
    <citation type="submission" date="2018-04" db="EMBL/GenBank/DDBJ databases">
        <title>Draft Genomic Sequencing Of Potential Extraintestinal Pathogenic Escherichia coli B8S56 Isolated from Retail Chicken Skin.</title>
        <authorList>
            <person name="Xu A."/>
            <person name="Tilman S."/>
            <person name="Wisser-Parker K."/>
            <person name="Scullen O.J."/>
            <person name="Sommers C."/>
        </authorList>
    </citation>
    <scope>NUCLEOTIDE SEQUENCE [LARGE SCALE GENOMIC DNA]</scope>
    <source>
        <strain evidence="1 2">B8S56</strain>
    </source>
</reference>
<sequence>MCDFACKNGGRALTRQSELLSAQYSGLITSLKGKRSVAYY</sequence>
<accession>A0A2J7LAK9</accession>
<name>A0A2J7LAK9_ECOLX</name>
<proteinExistence type="predicted"/>
<dbReference type="EMBL" id="QEMT01000002">
    <property type="protein sequence ID" value="PWH64354.1"/>
    <property type="molecule type" value="Genomic_DNA"/>
</dbReference>
<gene>
    <name evidence="1" type="ORF">DD762_02200</name>
</gene>
<evidence type="ECO:0000313" key="1">
    <source>
        <dbReference type="EMBL" id="PWH64354.1"/>
    </source>
</evidence>
<dbReference type="Proteomes" id="UP000245761">
    <property type="component" value="Unassembled WGS sequence"/>
</dbReference>
<dbReference type="AlphaFoldDB" id="A0A2J7LAK9"/>